<feature type="region of interest" description="Disordered" evidence="1">
    <location>
        <begin position="62"/>
        <end position="89"/>
    </location>
</feature>
<dbReference type="AlphaFoldDB" id="A0A8J2JKV7"/>
<accession>A0A8J2JKV7</accession>
<proteinExistence type="predicted"/>
<comment type="caution">
    <text evidence="2">The sequence shown here is derived from an EMBL/GenBank/DDBJ whole genome shotgun (WGS) entry which is preliminary data.</text>
</comment>
<name>A0A8J2JKV7_9HEXA</name>
<keyword evidence="3" id="KW-1185">Reference proteome</keyword>
<organism evidence="2 3">
    <name type="scientific">Allacma fusca</name>
    <dbReference type="NCBI Taxonomy" id="39272"/>
    <lineage>
        <taxon>Eukaryota</taxon>
        <taxon>Metazoa</taxon>
        <taxon>Ecdysozoa</taxon>
        <taxon>Arthropoda</taxon>
        <taxon>Hexapoda</taxon>
        <taxon>Collembola</taxon>
        <taxon>Symphypleona</taxon>
        <taxon>Sminthuridae</taxon>
        <taxon>Allacma</taxon>
    </lineage>
</organism>
<sequence>MHHLNLFRSYDSFAKTQAAIDQAVENTDIELSESDGNIDVTTSRRLRKRHVLPVKTKKPSVKASTITTFQQPPEASSARNIPSQPTTGTVELDHSANHNFLLPVGFVANIFDPECADFYSAEDIGTVATARRHCKLKHIIQELTSEFRNKVSERNWGL</sequence>
<evidence type="ECO:0000256" key="1">
    <source>
        <dbReference type="SAM" id="MobiDB-lite"/>
    </source>
</evidence>
<dbReference type="EMBL" id="CAJVCH010060085">
    <property type="protein sequence ID" value="CAG7719270.1"/>
    <property type="molecule type" value="Genomic_DNA"/>
</dbReference>
<evidence type="ECO:0000313" key="3">
    <source>
        <dbReference type="Proteomes" id="UP000708208"/>
    </source>
</evidence>
<reference evidence="2" key="1">
    <citation type="submission" date="2021-06" db="EMBL/GenBank/DDBJ databases">
        <authorList>
            <person name="Hodson N. C."/>
            <person name="Mongue J. A."/>
            <person name="Jaron S. K."/>
        </authorList>
    </citation>
    <scope>NUCLEOTIDE SEQUENCE</scope>
</reference>
<gene>
    <name evidence="2" type="ORF">AFUS01_LOCUS8603</name>
</gene>
<protein>
    <submittedName>
        <fullName evidence="2">Uncharacterized protein</fullName>
    </submittedName>
</protein>
<evidence type="ECO:0000313" key="2">
    <source>
        <dbReference type="EMBL" id="CAG7719270.1"/>
    </source>
</evidence>
<dbReference type="Proteomes" id="UP000708208">
    <property type="component" value="Unassembled WGS sequence"/>
</dbReference>